<dbReference type="GeneID" id="28766437"/>
<feature type="region of interest" description="Disordered" evidence="1">
    <location>
        <begin position="84"/>
        <end position="125"/>
    </location>
</feature>
<protein>
    <submittedName>
        <fullName evidence="3">Uncharacterized protein</fullName>
    </submittedName>
</protein>
<reference evidence="3 4" key="1">
    <citation type="submission" date="2016-05" db="EMBL/GenBank/DDBJ databases">
        <title>Comparative analysis of secretome profiles of manganese(II)-oxidizing ascomycete fungi.</title>
        <authorList>
            <consortium name="DOE Joint Genome Institute"/>
            <person name="Zeiner C.A."/>
            <person name="Purvine S.O."/>
            <person name="Zink E.M."/>
            <person name="Wu S."/>
            <person name="Pasa-Tolic L."/>
            <person name="Chaput D.L."/>
            <person name="Haridas S."/>
            <person name="Grigoriev I.V."/>
            <person name="Santelli C.M."/>
            <person name="Hansel C.M."/>
        </authorList>
    </citation>
    <scope>NUCLEOTIDE SEQUENCE [LARGE SCALE GENOMIC DNA]</scope>
    <source>
        <strain evidence="3 4">AP3s5-JAC2a</strain>
    </source>
</reference>
<dbReference type="RefSeq" id="XP_018034914.1">
    <property type="nucleotide sequence ID" value="XM_018182951.1"/>
</dbReference>
<feature type="chain" id="PRO_5008058108" evidence="2">
    <location>
        <begin position="17"/>
        <end position="330"/>
    </location>
</feature>
<accession>A0A177CCM0</accession>
<feature type="compositionally biased region" description="Low complexity" evidence="1">
    <location>
        <begin position="85"/>
        <end position="119"/>
    </location>
</feature>
<proteinExistence type="predicted"/>
<dbReference type="OrthoDB" id="3796170at2759"/>
<sequence length="330" mass="35648">MRLQSLLLLGTGFTTAGTPHTKLVLETNISTFVSVGSRTQRVLTKQNRAIVSSIPDPLTACSGQVLPITCFSLYTQSSSYNVIEGPGSSHVEPSSSRVSSTTSATTSGSSTSTAPSTAPFTPPTDPIERQRVCFTGTACSPLFSSLTTLWKGVHADKPIYEQDKEFATVYCELENLKIFTDASSSVIWDCRVCSEANSRATELWDTFLQELRGFCKSPARSVYTLSKQILGFKKDMVLDPLGMEPAGFDPIVQHMVEAWEKQGVNGMASYTSSPTGTKTQSGAAGVLTQLPRAWPYTRAAVARRPGMTARFTVTAKNGEAQVVVVESMVW</sequence>
<dbReference type="InParanoid" id="A0A177CCM0"/>
<keyword evidence="4" id="KW-1185">Reference proteome</keyword>
<dbReference type="AlphaFoldDB" id="A0A177CCM0"/>
<evidence type="ECO:0000313" key="3">
    <source>
        <dbReference type="EMBL" id="OAG04549.1"/>
    </source>
</evidence>
<name>A0A177CCM0_9PLEO</name>
<dbReference type="EMBL" id="KV441553">
    <property type="protein sequence ID" value="OAG04549.1"/>
    <property type="molecule type" value="Genomic_DNA"/>
</dbReference>
<feature type="signal peptide" evidence="2">
    <location>
        <begin position="1"/>
        <end position="16"/>
    </location>
</feature>
<organism evidence="3 4">
    <name type="scientific">Paraphaeosphaeria sporulosa</name>
    <dbReference type="NCBI Taxonomy" id="1460663"/>
    <lineage>
        <taxon>Eukaryota</taxon>
        <taxon>Fungi</taxon>
        <taxon>Dikarya</taxon>
        <taxon>Ascomycota</taxon>
        <taxon>Pezizomycotina</taxon>
        <taxon>Dothideomycetes</taxon>
        <taxon>Pleosporomycetidae</taxon>
        <taxon>Pleosporales</taxon>
        <taxon>Massarineae</taxon>
        <taxon>Didymosphaeriaceae</taxon>
        <taxon>Paraphaeosphaeria</taxon>
    </lineage>
</organism>
<evidence type="ECO:0000313" key="4">
    <source>
        <dbReference type="Proteomes" id="UP000077069"/>
    </source>
</evidence>
<dbReference type="Proteomes" id="UP000077069">
    <property type="component" value="Unassembled WGS sequence"/>
</dbReference>
<gene>
    <name evidence="3" type="ORF">CC84DRAFT_1217993</name>
</gene>
<evidence type="ECO:0000256" key="1">
    <source>
        <dbReference type="SAM" id="MobiDB-lite"/>
    </source>
</evidence>
<evidence type="ECO:0000256" key="2">
    <source>
        <dbReference type="SAM" id="SignalP"/>
    </source>
</evidence>
<keyword evidence="2" id="KW-0732">Signal</keyword>